<reference evidence="2" key="1">
    <citation type="submission" date="2024-07" db="EMBL/GenBank/DDBJ databases">
        <title>Two chromosome-level genome assemblies of Korean endemic species Abeliophyllum distichum and Forsythia ovata (Oleaceae).</title>
        <authorList>
            <person name="Jang H."/>
        </authorList>
    </citation>
    <scope>NUCLEOTIDE SEQUENCE [LARGE SCALE GENOMIC DNA]</scope>
</reference>
<evidence type="ECO:0000313" key="2">
    <source>
        <dbReference type="Proteomes" id="UP001604277"/>
    </source>
</evidence>
<keyword evidence="2" id="KW-1185">Reference proteome</keyword>
<evidence type="ECO:0008006" key="3">
    <source>
        <dbReference type="Google" id="ProtNLM"/>
    </source>
</evidence>
<proteinExistence type="predicted"/>
<sequence length="128" mass="14674">MSKKRIVFISPPNQFRHISFNLLLQINFGFSPAPNQSPSPNLFWIDEERWKRKQQISEGRKSSDTHLEWLKRWHIRAPLPSLDRGNGCYGSRRNCVKGSGTAMFWEFPLCADGEGNDAHGIVVSFTPT</sequence>
<dbReference type="EMBL" id="JBFOLJ010000010">
    <property type="protein sequence ID" value="KAL2502552.1"/>
    <property type="molecule type" value="Genomic_DNA"/>
</dbReference>
<dbReference type="Proteomes" id="UP001604277">
    <property type="component" value="Unassembled WGS sequence"/>
</dbReference>
<organism evidence="1 2">
    <name type="scientific">Forsythia ovata</name>
    <dbReference type="NCBI Taxonomy" id="205694"/>
    <lineage>
        <taxon>Eukaryota</taxon>
        <taxon>Viridiplantae</taxon>
        <taxon>Streptophyta</taxon>
        <taxon>Embryophyta</taxon>
        <taxon>Tracheophyta</taxon>
        <taxon>Spermatophyta</taxon>
        <taxon>Magnoliopsida</taxon>
        <taxon>eudicotyledons</taxon>
        <taxon>Gunneridae</taxon>
        <taxon>Pentapetalae</taxon>
        <taxon>asterids</taxon>
        <taxon>lamiids</taxon>
        <taxon>Lamiales</taxon>
        <taxon>Oleaceae</taxon>
        <taxon>Forsythieae</taxon>
        <taxon>Forsythia</taxon>
    </lineage>
</organism>
<protein>
    <recommendedName>
        <fullName evidence="3">Ycf15</fullName>
    </recommendedName>
</protein>
<name>A0ABD1SS85_9LAMI</name>
<comment type="caution">
    <text evidence="1">The sequence shown here is derived from an EMBL/GenBank/DDBJ whole genome shotgun (WGS) entry which is preliminary data.</text>
</comment>
<accession>A0ABD1SS85</accession>
<gene>
    <name evidence="1" type="ORF">Fot_36400</name>
</gene>
<evidence type="ECO:0000313" key="1">
    <source>
        <dbReference type="EMBL" id="KAL2502552.1"/>
    </source>
</evidence>
<dbReference type="AlphaFoldDB" id="A0ABD1SS85"/>